<dbReference type="InterPro" id="IPR043502">
    <property type="entry name" value="DNA/RNA_pol_sf"/>
</dbReference>
<name>A0A8T2V9I9_CERRI</name>
<evidence type="ECO:0000313" key="2">
    <source>
        <dbReference type="Proteomes" id="UP000825935"/>
    </source>
</evidence>
<evidence type="ECO:0008006" key="3">
    <source>
        <dbReference type="Google" id="ProtNLM"/>
    </source>
</evidence>
<proteinExistence type="predicted"/>
<organism evidence="1 2">
    <name type="scientific">Ceratopteris richardii</name>
    <name type="common">Triangle waterfern</name>
    <dbReference type="NCBI Taxonomy" id="49495"/>
    <lineage>
        <taxon>Eukaryota</taxon>
        <taxon>Viridiplantae</taxon>
        <taxon>Streptophyta</taxon>
        <taxon>Embryophyta</taxon>
        <taxon>Tracheophyta</taxon>
        <taxon>Polypodiopsida</taxon>
        <taxon>Polypodiidae</taxon>
        <taxon>Polypodiales</taxon>
        <taxon>Pteridineae</taxon>
        <taxon>Pteridaceae</taxon>
        <taxon>Parkerioideae</taxon>
        <taxon>Ceratopteris</taxon>
    </lineage>
</organism>
<dbReference type="OMA" id="VATISWC"/>
<keyword evidence="2" id="KW-1185">Reference proteome</keyword>
<dbReference type="OrthoDB" id="1414623at2759"/>
<accession>A0A8T2V9I9</accession>
<dbReference type="PANTHER" id="PTHR11439:SF483">
    <property type="entry name" value="PEPTIDE SYNTHASE GLIP-LIKE, PUTATIVE (AFU_ORTHOLOGUE AFUA_3G12920)-RELATED"/>
    <property type="match status" value="1"/>
</dbReference>
<comment type="caution">
    <text evidence="1">The sequence shown here is derived from an EMBL/GenBank/DDBJ whole genome shotgun (WGS) entry which is preliminary data.</text>
</comment>
<dbReference type="SUPFAM" id="SSF56672">
    <property type="entry name" value="DNA/RNA polymerases"/>
    <property type="match status" value="1"/>
</dbReference>
<dbReference type="CDD" id="cd09272">
    <property type="entry name" value="RNase_HI_RT_Ty1"/>
    <property type="match status" value="1"/>
</dbReference>
<gene>
    <name evidence="1" type="ORF">KP509_02G107600</name>
</gene>
<reference evidence="1" key="1">
    <citation type="submission" date="2021-08" db="EMBL/GenBank/DDBJ databases">
        <title>WGS assembly of Ceratopteris richardii.</title>
        <authorList>
            <person name="Marchant D.B."/>
            <person name="Chen G."/>
            <person name="Jenkins J."/>
            <person name="Shu S."/>
            <person name="Leebens-Mack J."/>
            <person name="Grimwood J."/>
            <person name="Schmutz J."/>
            <person name="Soltis P."/>
            <person name="Soltis D."/>
            <person name="Chen Z.-H."/>
        </authorList>
    </citation>
    <scope>NUCLEOTIDE SEQUENCE</scope>
    <source>
        <strain evidence="1">Whitten #5841</strain>
        <tissue evidence="1">Leaf</tissue>
    </source>
</reference>
<dbReference type="PANTHER" id="PTHR11439">
    <property type="entry name" value="GAG-POL-RELATED RETROTRANSPOSON"/>
    <property type="match status" value="1"/>
</dbReference>
<dbReference type="EMBL" id="CM035407">
    <property type="protein sequence ID" value="KAH7445117.1"/>
    <property type="molecule type" value="Genomic_DNA"/>
</dbReference>
<dbReference type="AlphaFoldDB" id="A0A8T2V9I9"/>
<protein>
    <recommendedName>
        <fullName evidence="3">Retrovirus-related Pol polyprotein from transposon TNT 1-94</fullName>
    </recommendedName>
</protein>
<evidence type="ECO:0000313" key="1">
    <source>
        <dbReference type="EMBL" id="KAH7445117.1"/>
    </source>
</evidence>
<sequence length="288" mass="32379">MGQLHYCLGIQVSQDTKKGIITLTQSSYIVSLLSKYHMDTYQGMDTPLPITLKHTTPGHNPASSIFPYTNVLGSIRYLVSCTRPDICFSTNLLSRFLQNPAEIHTQYLKRLLRYLRHTMNIGLSYHRQANPLALIGYSDADWGGDPATLQSTSGYLFLLAGAAISWQSKKQNKVTLSSTEAEYISMTLAMKEGIWLQSLLAETEIFAPKSIFLYCDNMSAITLAQNLKHSEKTKHIAMKLQFIRELVHDGTLQLEHIGTDQQWADFLTKSVHKVKHAESCKQIGLQSP</sequence>
<dbReference type="Proteomes" id="UP000825935">
    <property type="component" value="Chromosome 2"/>
</dbReference>